<protein>
    <submittedName>
        <fullName evidence="1">Uncharacterized protein</fullName>
    </submittedName>
</protein>
<dbReference type="RefSeq" id="WP_212495210.1">
    <property type="nucleotide sequence ID" value="NZ_JAFCJH010000069.1"/>
</dbReference>
<reference evidence="2" key="1">
    <citation type="journal article" date="2021" name="ISME J.">
        <title>Evolutionary origin and ecological implication of a unique nif island in free-living Bradyrhizobium lineages.</title>
        <authorList>
            <person name="Tao J."/>
        </authorList>
    </citation>
    <scope>NUCLEOTIDE SEQUENCE [LARGE SCALE GENOMIC DNA]</scope>
    <source>
        <strain evidence="2">SZCCT0434</strain>
    </source>
</reference>
<keyword evidence="2" id="KW-1185">Reference proteome</keyword>
<dbReference type="EMBL" id="JAFCJH010000069">
    <property type="protein sequence ID" value="MBR0801066.1"/>
    <property type="molecule type" value="Genomic_DNA"/>
</dbReference>
<evidence type="ECO:0000313" key="2">
    <source>
        <dbReference type="Proteomes" id="UP001315278"/>
    </source>
</evidence>
<gene>
    <name evidence="1" type="ORF">JQ615_37470</name>
</gene>
<proteinExistence type="predicted"/>
<comment type="caution">
    <text evidence="1">The sequence shown here is derived from an EMBL/GenBank/DDBJ whole genome shotgun (WGS) entry which is preliminary data.</text>
</comment>
<name>A0ABS5FW48_9BRAD</name>
<accession>A0ABS5FW48</accession>
<evidence type="ECO:0000313" key="1">
    <source>
        <dbReference type="EMBL" id="MBR0801066.1"/>
    </source>
</evidence>
<sequence>MPVTTVSTQDENLDLDLNYYDQDSAGFLRFTVTTEKLTIDSFTVPFDGGFEDIVRDTVTVTREGRIDQPSAGGRRRRR</sequence>
<organism evidence="1 2">
    <name type="scientific">Bradyrhizobium jicamae</name>
    <dbReference type="NCBI Taxonomy" id="280332"/>
    <lineage>
        <taxon>Bacteria</taxon>
        <taxon>Pseudomonadati</taxon>
        <taxon>Pseudomonadota</taxon>
        <taxon>Alphaproteobacteria</taxon>
        <taxon>Hyphomicrobiales</taxon>
        <taxon>Nitrobacteraceae</taxon>
        <taxon>Bradyrhizobium</taxon>
    </lineage>
</organism>
<dbReference type="Proteomes" id="UP001315278">
    <property type="component" value="Unassembled WGS sequence"/>
</dbReference>